<evidence type="ECO:0000313" key="1">
    <source>
        <dbReference type="EMBL" id="OAQ55846.1"/>
    </source>
</evidence>
<sequence>MKNTICRKDLEALGFKTHQAATIIRQAKTKMVTQGYPYYNNKRVGVVPRQVIEEIIGVPLSQEE</sequence>
<dbReference type="EMBL" id="LWMN01000012">
    <property type="protein sequence ID" value="OAQ55846.1"/>
    <property type="molecule type" value="Genomic_DNA"/>
</dbReference>
<dbReference type="RefSeq" id="WP_033592536.1">
    <property type="nucleotide sequence ID" value="NZ_JARQAN010000003.1"/>
</dbReference>
<evidence type="ECO:0008006" key="3">
    <source>
        <dbReference type="Google" id="ProtNLM"/>
    </source>
</evidence>
<organism evidence="1 2">
    <name type="scientific">Enterococcus thailandicus</name>
    <dbReference type="NCBI Taxonomy" id="417368"/>
    <lineage>
        <taxon>Bacteria</taxon>
        <taxon>Bacillati</taxon>
        <taxon>Bacillota</taxon>
        <taxon>Bacilli</taxon>
        <taxon>Lactobacillales</taxon>
        <taxon>Enterococcaceae</taxon>
        <taxon>Enterococcus</taxon>
    </lineage>
</organism>
<dbReference type="Pfam" id="PF11372">
    <property type="entry name" value="DUF3173"/>
    <property type="match status" value="1"/>
</dbReference>
<comment type="caution">
    <text evidence="1">The sequence shown here is derived from an EMBL/GenBank/DDBJ whole genome shotgun (WGS) entry which is preliminary data.</text>
</comment>
<gene>
    <name evidence="1" type="ORF">A6E74_07215</name>
</gene>
<keyword evidence="2" id="KW-1185">Reference proteome</keyword>
<protein>
    <recommendedName>
        <fullName evidence="3">DUF3173 domain-containing protein</fullName>
    </recommendedName>
</protein>
<dbReference type="AlphaFoldDB" id="A0A179ERH1"/>
<proteinExistence type="predicted"/>
<dbReference type="InterPro" id="IPR021512">
    <property type="entry name" value="DUF3173"/>
</dbReference>
<name>A0A179ERH1_ENTTH</name>
<evidence type="ECO:0000313" key="2">
    <source>
        <dbReference type="Proteomes" id="UP000078516"/>
    </source>
</evidence>
<accession>A0A179ERH1</accession>
<reference evidence="1 2" key="1">
    <citation type="submission" date="2016-04" db="EMBL/GenBank/DDBJ databases">
        <title>Draft genome of an Enterococcus thailandicus strain isolated from bovine feces.</title>
        <authorList>
            <person name="Beukers A.G."/>
            <person name="Zaheer R."/>
            <person name="Goji N."/>
            <person name="Cook S.R."/>
            <person name="Amoako K."/>
            <person name="Chaves A.V."/>
            <person name="Ward M.P."/>
            <person name="Mcallister T.A."/>
        </authorList>
    </citation>
    <scope>NUCLEOTIDE SEQUENCE [LARGE SCALE GENOMIC DNA]</scope>
    <source>
        <strain evidence="1 2">F0711D 46</strain>
    </source>
</reference>
<dbReference type="Proteomes" id="UP000078516">
    <property type="component" value="Unassembled WGS sequence"/>
</dbReference>